<accession>A0A0M4RBE0</accession>
<reference evidence="1 2" key="1">
    <citation type="submission" date="2015-06" db="EMBL/GenBank/DDBJ databases">
        <title>Complete genomic sequence analysis of two virulent actinophages of Streptomyces flavovirens.</title>
        <authorList>
            <person name="Sharaf A."/>
            <person name="Marie E."/>
            <person name="ElBaz R."/>
            <person name="Elmaghraby I."/>
            <person name="Mercati F."/>
        </authorList>
    </citation>
    <scope>NUCLEOTIDE SEQUENCE [LARGE SCALE GENOMIC DNA]</scope>
</reference>
<dbReference type="EMBL" id="KT221034">
    <property type="protein sequence ID" value="ALF00216.1"/>
    <property type="molecule type" value="Genomic_DNA"/>
</dbReference>
<evidence type="ECO:0000313" key="2">
    <source>
        <dbReference type="Proteomes" id="UP000202764"/>
    </source>
</evidence>
<name>A0A0M4RBE0_9CAUD</name>
<dbReference type="RefSeq" id="YP_009213212.1">
    <property type="nucleotide sequence ID" value="NC_028952.1"/>
</dbReference>
<sequence>MTIPTKIENATEKTVVDHATGLIDAKGQALGVRVTIRELDLVEVASGEGGCAYAATPGRYYTARIQKTKNGKPYGATQPERFYSSEGARATAIAKRLV</sequence>
<dbReference type="GeneID" id="26639430"/>
<dbReference type="Proteomes" id="UP000202764">
    <property type="component" value="Segment"/>
</dbReference>
<evidence type="ECO:0000313" key="1">
    <source>
        <dbReference type="EMBL" id="ALF00216.1"/>
    </source>
</evidence>
<protein>
    <submittedName>
        <fullName evidence="1">Uncharacterized protein</fullName>
    </submittedName>
</protein>
<gene>
    <name evidence="1" type="ORF">SF3_860</name>
</gene>
<dbReference type="KEGG" id="vg:26639430"/>
<keyword evidence="2" id="KW-1185">Reference proteome</keyword>
<proteinExistence type="predicted"/>
<organism evidence="1 2">
    <name type="scientific">Streptomyces phage SF3</name>
    <dbReference type="NCBI Taxonomy" id="1690818"/>
    <lineage>
        <taxon>Viruses</taxon>
        <taxon>Duplodnaviria</taxon>
        <taxon>Heunggongvirae</taxon>
        <taxon>Uroviricota</taxon>
        <taxon>Caudoviricetes</taxon>
        <taxon>Siftrevirus</taxon>
        <taxon>Siftrevirus SF3</taxon>
    </lineage>
</organism>